<name>A0A4U1JCM1_9BACT</name>
<sequence>MYTVGVRDHIMVAHRLDGDFFGPAQRMHGATYVVSIEVEQEELDEHCVVCDIGMLRAKLRGVLEQLDYRNLDDHPGFSPGRSTTEVIARYIHRELGHVLPLRAGTMLTVVLDESPNAWAKYRGPIRPASTMPGVEPGVA</sequence>
<evidence type="ECO:0000313" key="12">
    <source>
        <dbReference type="Proteomes" id="UP000309215"/>
    </source>
</evidence>
<comment type="catalytic activity">
    <reaction evidence="10">
        <text>7,8-dihydroneopterin 3'-triphosphate + H2O = 6-carboxy-5,6,7,8-tetrahydropterin + triphosphate + acetaldehyde + 2 H(+)</text>
        <dbReference type="Rhea" id="RHEA:27966"/>
        <dbReference type="ChEBI" id="CHEBI:15343"/>
        <dbReference type="ChEBI" id="CHEBI:15377"/>
        <dbReference type="ChEBI" id="CHEBI:15378"/>
        <dbReference type="ChEBI" id="CHEBI:18036"/>
        <dbReference type="ChEBI" id="CHEBI:58462"/>
        <dbReference type="ChEBI" id="CHEBI:61032"/>
        <dbReference type="EC" id="4.1.2.50"/>
    </reaction>
</comment>
<comment type="similarity">
    <text evidence="3">Belongs to the PTPS family. QueD subfamily.</text>
</comment>
<evidence type="ECO:0000256" key="7">
    <source>
        <dbReference type="ARBA" id="ARBA00022833"/>
    </source>
</evidence>
<evidence type="ECO:0000256" key="10">
    <source>
        <dbReference type="ARBA" id="ARBA00048807"/>
    </source>
</evidence>
<dbReference type="InterPro" id="IPR007115">
    <property type="entry name" value="6-PTP_synth/QueD"/>
</dbReference>
<dbReference type="Proteomes" id="UP000309215">
    <property type="component" value="Unassembled WGS sequence"/>
</dbReference>
<dbReference type="InterPro" id="IPR038418">
    <property type="entry name" value="6-PTP_synth/QueD_sf"/>
</dbReference>
<dbReference type="EC" id="4.1.2.50" evidence="4"/>
<evidence type="ECO:0000256" key="5">
    <source>
        <dbReference type="ARBA" id="ARBA00018141"/>
    </source>
</evidence>
<comment type="cofactor">
    <cofactor evidence="1">
        <name>Zn(2+)</name>
        <dbReference type="ChEBI" id="CHEBI:29105"/>
    </cofactor>
</comment>
<dbReference type="PANTHER" id="PTHR12589:SF7">
    <property type="entry name" value="6-PYRUVOYL TETRAHYDROBIOPTERIN SYNTHASE"/>
    <property type="match status" value="1"/>
</dbReference>
<evidence type="ECO:0000256" key="3">
    <source>
        <dbReference type="ARBA" id="ARBA00008900"/>
    </source>
</evidence>
<dbReference type="GO" id="GO:0070497">
    <property type="term" value="F:6-carboxytetrahydropterin synthase activity"/>
    <property type="evidence" value="ECO:0007669"/>
    <property type="project" value="UniProtKB-EC"/>
</dbReference>
<reference evidence="11 12" key="1">
    <citation type="submission" date="2019-04" db="EMBL/GenBank/DDBJ databases">
        <authorList>
            <person name="Li Y."/>
            <person name="Wang J."/>
        </authorList>
    </citation>
    <scope>NUCLEOTIDE SEQUENCE [LARGE SCALE GENOMIC DNA]</scope>
    <source>
        <strain evidence="11 12">DSM 14668</strain>
    </source>
</reference>
<comment type="caution">
    <text evidence="11">The sequence shown here is derived from an EMBL/GenBank/DDBJ whole genome shotgun (WGS) entry which is preliminary data.</text>
</comment>
<dbReference type="PANTHER" id="PTHR12589">
    <property type="entry name" value="PYRUVOYL TETRAHYDROBIOPTERIN SYNTHASE"/>
    <property type="match status" value="1"/>
</dbReference>
<proteinExistence type="inferred from homology"/>
<dbReference type="GO" id="GO:0046872">
    <property type="term" value="F:metal ion binding"/>
    <property type="evidence" value="ECO:0007669"/>
    <property type="project" value="UniProtKB-KW"/>
</dbReference>
<gene>
    <name evidence="11" type="ORF">E8A74_15830</name>
</gene>
<dbReference type="AlphaFoldDB" id="A0A4U1JCM1"/>
<keyword evidence="6" id="KW-0479">Metal-binding</keyword>
<protein>
    <recommendedName>
        <fullName evidence="5">6-carboxy-5,6,7,8-tetrahydropterin synthase</fullName>
        <ecNumber evidence="4">4.1.2.50</ecNumber>
    </recommendedName>
    <alternativeName>
        <fullName evidence="9">Queuosine biosynthesis protein QueD</fullName>
    </alternativeName>
</protein>
<comment type="pathway">
    <text evidence="2">Purine metabolism; 7-cyano-7-deazaguanine biosynthesis.</text>
</comment>
<keyword evidence="7" id="KW-0862">Zinc</keyword>
<dbReference type="UniPathway" id="UPA00391"/>
<evidence type="ECO:0000256" key="4">
    <source>
        <dbReference type="ARBA" id="ARBA00012982"/>
    </source>
</evidence>
<dbReference type="EMBL" id="SSMQ01000014">
    <property type="protein sequence ID" value="TKD08390.1"/>
    <property type="molecule type" value="Genomic_DNA"/>
</dbReference>
<dbReference type="Gene3D" id="3.30.479.10">
    <property type="entry name" value="6-pyruvoyl tetrahydropterin synthase/QueD"/>
    <property type="match status" value="1"/>
</dbReference>
<evidence type="ECO:0000313" key="11">
    <source>
        <dbReference type="EMBL" id="TKD08390.1"/>
    </source>
</evidence>
<evidence type="ECO:0000256" key="8">
    <source>
        <dbReference type="ARBA" id="ARBA00023239"/>
    </source>
</evidence>
<evidence type="ECO:0000256" key="1">
    <source>
        <dbReference type="ARBA" id="ARBA00001947"/>
    </source>
</evidence>
<dbReference type="OrthoDB" id="9787853at2"/>
<keyword evidence="8" id="KW-0456">Lyase</keyword>
<keyword evidence="12" id="KW-1185">Reference proteome</keyword>
<organism evidence="11 12">
    <name type="scientific">Polyangium fumosum</name>
    <dbReference type="NCBI Taxonomy" id="889272"/>
    <lineage>
        <taxon>Bacteria</taxon>
        <taxon>Pseudomonadati</taxon>
        <taxon>Myxococcota</taxon>
        <taxon>Polyangia</taxon>
        <taxon>Polyangiales</taxon>
        <taxon>Polyangiaceae</taxon>
        <taxon>Polyangium</taxon>
    </lineage>
</organism>
<dbReference type="Pfam" id="PF01242">
    <property type="entry name" value="PTPS"/>
    <property type="match status" value="1"/>
</dbReference>
<evidence type="ECO:0000256" key="9">
    <source>
        <dbReference type="ARBA" id="ARBA00031449"/>
    </source>
</evidence>
<evidence type="ECO:0000256" key="2">
    <source>
        <dbReference type="ARBA" id="ARBA00005061"/>
    </source>
</evidence>
<accession>A0A4U1JCM1</accession>
<dbReference type="RefSeq" id="WP_136929850.1">
    <property type="nucleotide sequence ID" value="NZ_SSMQ01000014.1"/>
</dbReference>
<dbReference type="SUPFAM" id="SSF55620">
    <property type="entry name" value="Tetrahydrobiopterin biosynthesis enzymes-like"/>
    <property type="match status" value="1"/>
</dbReference>
<evidence type="ECO:0000256" key="6">
    <source>
        <dbReference type="ARBA" id="ARBA00022723"/>
    </source>
</evidence>